<protein>
    <submittedName>
        <fullName evidence="2">RNA-directed DNA polymerase, eukaryota</fullName>
    </submittedName>
</protein>
<proteinExistence type="predicted"/>
<name>A0A699J8Z5_TANCI</name>
<comment type="caution">
    <text evidence="2">The sequence shown here is derived from an EMBL/GenBank/DDBJ whole genome shotgun (WGS) entry which is preliminary data.</text>
</comment>
<dbReference type="PROSITE" id="PS50878">
    <property type="entry name" value="RT_POL"/>
    <property type="match status" value="1"/>
</dbReference>
<evidence type="ECO:0000259" key="1">
    <source>
        <dbReference type="PROSITE" id="PS50878"/>
    </source>
</evidence>
<organism evidence="2">
    <name type="scientific">Tanacetum cinerariifolium</name>
    <name type="common">Dalmatian daisy</name>
    <name type="synonym">Chrysanthemum cinerariifolium</name>
    <dbReference type="NCBI Taxonomy" id="118510"/>
    <lineage>
        <taxon>Eukaryota</taxon>
        <taxon>Viridiplantae</taxon>
        <taxon>Streptophyta</taxon>
        <taxon>Embryophyta</taxon>
        <taxon>Tracheophyta</taxon>
        <taxon>Spermatophyta</taxon>
        <taxon>Magnoliopsida</taxon>
        <taxon>eudicotyledons</taxon>
        <taxon>Gunneridae</taxon>
        <taxon>Pentapetalae</taxon>
        <taxon>asterids</taxon>
        <taxon>campanulids</taxon>
        <taxon>Asterales</taxon>
        <taxon>Asteraceae</taxon>
        <taxon>Asteroideae</taxon>
        <taxon>Anthemideae</taxon>
        <taxon>Anthemidinae</taxon>
        <taxon>Tanacetum</taxon>
    </lineage>
</organism>
<gene>
    <name evidence="2" type="ORF">Tci_592729</name>
</gene>
<reference evidence="2" key="1">
    <citation type="journal article" date="2019" name="Sci. Rep.">
        <title>Draft genome of Tanacetum cinerariifolium, the natural source of mosquito coil.</title>
        <authorList>
            <person name="Yamashiro T."/>
            <person name="Shiraishi A."/>
            <person name="Satake H."/>
            <person name="Nakayama K."/>
        </authorList>
    </citation>
    <scope>NUCLEOTIDE SEQUENCE</scope>
</reference>
<keyword evidence="2" id="KW-0808">Transferase</keyword>
<feature type="domain" description="Reverse transcriptase" evidence="1">
    <location>
        <begin position="1"/>
        <end position="203"/>
    </location>
</feature>
<keyword evidence="2" id="KW-0548">Nucleotidyltransferase</keyword>
<dbReference type="PANTHER" id="PTHR33116:SF81">
    <property type="entry name" value="RNA-DIRECTED DNA POLYMERASE"/>
    <property type="match status" value="1"/>
</dbReference>
<dbReference type="InterPro" id="IPR000477">
    <property type="entry name" value="RT_dom"/>
</dbReference>
<evidence type="ECO:0000313" key="2">
    <source>
        <dbReference type="EMBL" id="GFA20757.1"/>
    </source>
</evidence>
<dbReference type="AlphaFoldDB" id="A0A699J8Z5"/>
<dbReference type="PANTHER" id="PTHR33116">
    <property type="entry name" value="REVERSE TRANSCRIPTASE ZINC-BINDING DOMAIN-CONTAINING PROTEIN-RELATED-RELATED"/>
    <property type="match status" value="1"/>
</dbReference>
<dbReference type="Pfam" id="PF00078">
    <property type="entry name" value="RVT_1"/>
    <property type="match status" value="1"/>
</dbReference>
<dbReference type="GO" id="GO:0003964">
    <property type="term" value="F:RNA-directed DNA polymerase activity"/>
    <property type="evidence" value="ECO:0007669"/>
    <property type="project" value="UniProtKB-KW"/>
</dbReference>
<keyword evidence="2" id="KW-0695">RNA-directed DNA polymerase</keyword>
<dbReference type="Pfam" id="PF14223">
    <property type="entry name" value="Retrotran_gag_2"/>
    <property type="match status" value="1"/>
</dbReference>
<dbReference type="EMBL" id="BKCJ010385689">
    <property type="protein sequence ID" value="GFA20757.1"/>
    <property type="molecule type" value="Genomic_DNA"/>
</dbReference>
<sequence length="531" mass="61420">MVSLLNFIVNIRIFLIKTLWQRFLSSLPLDFDSVLWDYLDDVLTSFGFGGKCHSWISGCLNSAKGSVLINGSPTPEFQFHKGLKQVDPLSPFLFILVMKCLHLSFQRVMKASLFKGISSNNSLTISHLFYADDAVFVGKWNISNINTIMHVLKCFFLAFGLKINIHKSKLMGIGVCKEDVTDVASIISCVTFSSLFNYLGVKVRAAMYRINSWNEVIDKISSRLSKWKLKTLSIGGRLTLIKLVLTATPLYHMSLYKAPIGFLNHMESIRRDLFKGIDSSEKKIAWVGWEIFLSSKKNGGLGASSFYAINRGILFKWIWRKSIRGVRRVTDNHSSLKRASPWTDLVRDFIYFNHKEPSKYFNLKVFTRLSDFCDHIFITKIKVSVIMKNRESMKDMMSKFDKLTKFEGQDFRRWQKKMHFLLTTLKVVYVLSTPSLVWSENETLETTRKRMKWENDDYMCRGHILNGMSDSLFDIYQNAKSAKALWESLESKYMAEDASATKFLVSNFMNYKMVDTRPVMEQYHEMLRILG</sequence>
<accession>A0A699J8Z5</accession>